<dbReference type="OrthoDB" id="8479357at2"/>
<accession>A0A2C7ABE0</accession>
<dbReference type="InterPro" id="IPR036390">
    <property type="entry name" value="WH_DNA-bd_sf"/>
</dbReference>
<keyword evidence="7" id="KW-1185">Reference proteome</keyword>
<dbReference type="SUPFAM" id="SSF46785">
    <property type="entry name" value="Winged helix' DNA-binding domain"/>
    <property type="match status" value="1"/>
</dbReference>
<dbReference type="InterPro" id="IPR050950">
    <property type="entry name" value="HTH-type_LysR_regulators"/>
</dbReference>
<evidence type="ECO:0000313" key="7">
    <source>
        <dbReference type="Proteomes" id="UP000223527"/>
    </source>
</evidence>
<comment type="similarity">
    <text evidence="1">Belongs to the LysR transcriptional regulatory family.</text>
</comment>
<dbReference type="InterPro" id="IPR005119">
    <property type="entry name" value="LysR_subst-bd"/>
</dbReference>
<dbReference type="PROSITE" id="PS50931">
    <property type="entry name" value="HTH_LYSR"/>
    <property type="match status" value="1"/>
</dbReference>
<gene>
    <name evidence="6" type="ORF">CR162_13555</name>
</gene>
<keyword evidence="3" id="KW-0238">DNA-binding</keyword>
<evidence type="ECO:0000256" key="4">
    <source>
        <dbReference type="ARBA" id="ARBA00023163"/>
    </source>
</evidence>
<dbReference type="PANTHER" id="PTHR30419">
    <property type="entry name" value="HTH-TYPE TRANSCRIPTIONAL REGULATOR YBHD"/>
    <property type="match status" value="1"/>
</dbReference>
<dbReference type="GO" id="GO:0003700">
    <property type="term" value="F:DNA-binding transcription factor activity"/>
    <property type="evidence" value="ECO:0007669"/>
    <property type="project" value="InterPro"/>
</dbReference>
<comment type="caution">
    <text evidence="6">The sequence shown here is derived from an EMBL/GenBank/DDBJ whole genome shotgun (WGS) entry which is preliminary data.</text>
</comment>
<dbReference type="GO" id="GO:0003677">
    <property type="term" value="F:DNA binding"/>
    <property type="evidence" value="ECO:0007669"/>
    <property type="project" value="UniProtKB-KW"/>
</dbReference>
<dbReference type="PRINTS" id="PR00039">
    <property type="entry name" value="HTHLYSR"/>
</dbReference>
<reference evidence="6 7" key="1">
    <citation type="submission" date="2017-10" db="EMBL/GenBank/DDBJ databases">
        <authorList>
            <person name="Banno H."/>
            <person name="Chua N.-H."/>
        </authorList>
    </citation>
    <scope>NUCLEOTIDE SEQUENCE [LARGE SCALE GENOMIC DNA]</scope>
    <source>
        <strain evidence="6 7">YW11</strain>
    </source>
</reference>
<dbReference type="Proteomes" id="UP000223527">
    <property type="component" value="Unassembled WGS sequence"/>
</dbReference>
<dbReference type="SUPFAM" id="SSF53850">
    <property type="entry name" value="Periplasmic binding protein-like II"/>
    <property type="match status" value="1"/>
</dbReference>
<feature type="domain" description="HTH lysR-type" evidence="5">
    <location>
        <begin position="15"/>
        <end position="72"/>
    </location>
</feature>
<dbReference type="InterPro" id="IPR000847">
    <property type="entry name" value="LysR_HTH_N"/>
</dbReference>
<sequence>MPQRHRDGQGGWKRVELRQLRYFAAVARERHFGQAARALRIAQPAVSRQIQQLEAELGVRLFDRRPRGAVLTAEGLALLDRAERLLGEADAMRRDARGQADRPRGAVTIGLSPGVSDIIGAAFATRAARQFPEIRLRLAIGFMHDLEKQLEEGAIDAAMLNGPGASARLAAEPLLAEPLCLICAAADRRFEGAAVPLRALAGVPLVLAGRPDSWVRRALRDALGQEALGIEVAAEADTVALAKRLVLAGLGPMVDVASMVRAEILEGRLRAVPLGALAITRLLVMPRGREPSPAAVAAAGLLRDCAREMLASGLWLGARAPAASAGP</sequence>
<proteinExistence type="inferred from homology"/>
<evidence type="ECO:0000256" key="2">
    <source>
        <dbReference type="ARBA" id="ARBA00023015"/>
    </source>
</evidence>
<keyword evidence="2" id="KW-0805">Transcription regulation</keyword>
<evidence type="ECO:0000259" key="5">
    <source>
        <dbReference type="PROSITE" id="PS50931"/>
    </source>
</evidence>
<evidence type="ECO:0000256" key="3">
    <source>
        <dbReference type="ARBA" id="ARBA00023125"/>
    </source>
</evidence>
<dbReference type="AlphaFoldDB" id="A0A2C7ABE0"/>
<dbReference type="EMBL" id="PDNU01000026">
    <property type="protein sequence ID" value="PHK94404.1"/>
    <property type="molecule type" value="Genomic_DNA"/>
</dbReference>
<dbReference type="Pfam" id="PF03466">
    <property type="entry name" value="LysR_substrate"/>
    <property type="match status" value="1"/>
</dbReference>
<evidence type="ECO:0000256" key="1">
    <source>
        <dbReference type="ARBA" id="ARBA00009437"/>
    </source>
</evidence>
<protein>
    <submittedName>
        <fullName evidence="6">LysR family transcriptional regulator</fullName>
    </submittedName>
</protein>
<dbReference type="Pfam" id="PF00126">
    <property type="entry name" value="HTH_1"/>
    <property type="match status" value="1"/>
</dbReference>
<dbReference type="FunFam" id="1.10.10.10:FF:000001">
    <property type="entry name" value="LysR family transcriptional regulator"/>
    <property type="match status" value="1"/>
</dbReference>
<keyword evidence="4" id="KW-0804">Transcription</keyword>
<name>A0A2C7ABE0_9PROT</name>
<dbReference type="InterPro" id="IPR036388">
    <property type="entry name" value="WH-like_DNA-bd_sf"/>
</dbReference>
<organism evidence="6 7">
    <name type="scientific">Teichococcus rhizosphaerae</name>
    <dbReference type="NCBI Taxonomy" id="1335062"/>
    <lineage>
        <taxon>Bacteria</taxon>
        <taxon>Pseudomonadati</taxon>
        <taxon>Pseudomonadota</taxon>
        <taxon>Alphaproteobacteria</taxon>
        <taxon>Acetobacterales</taxon>
        <taxon>Roseomonadaceae</taxon>
        <taxon>Roseomonas</taxon>
    </lineage>
</organism>
<evidence type="ECO:0000313" key="6">
    <source>
        <dbReference type="EMBL" id="PHK94404.1"/>
    </source>
</evidence>
<dbReference type="Gene3D" id="1.10.10.10">
    <property type="entry name" value="Winged helix-like DNA-binding domain superfamily/Winged helix DNA-binding domain"/>
    <property type="match status" value="1"/>
</dbReference>
<dbReference type="Gene3D" id="3.40.190.290">
    <property type="match status" value="1"/>
</dbReference>
<dbReference type="GO" id="GO:0005829">
    <property type="term" value="C:cytosol"/>
    <property type="evidence" value="ECO:0007669"/>
    <property type="project" value="TreeGrafter"/>
</dbReference>